<dbReference type="OrthoDB" id="25620at2759"/>
<dbReference type="SUPFAM" id="SSF52540">
    <property type="entry name" value="P-loop containing nucleoside triphosphate hydrolases"/>
    <property type="match status" value="1"/>
</dbReference>
<reference evidence="1" key="2">
    <citation type="submission" date="2025-09" db="UniProtKB">
        <authorList>
            <consortium name="Ensembl"/>
        </authorList>
    </citation>
    <scope>IDENTIFICATION</scope>
</reference>
<evidence type="ECO:0000313" key="2">
    <source>
        <dbReference type="Proteomes" id="UP000261640"/>
    </source>
</evidence>
<organism evidence="1 2">
    <name type="scientific">Mastacembelus armatus</name>
    <name type="common">zig-zag eel</name>
    <dbReference type="NCBI Taxonomy" id="205130"/>
    <lineage>
        <taxon>Eukaryota</taxon>
        <taxon>Metazoa</taxon>
        <taxon>Chordata</taxon>
        <taxon>Craniata</taxon>
        <taxon>Vertebrata</taxon>
        <taxon>Euteleostomi</taxon>
        <taxon>Actinopterygii</taxon>
        <taxon>Neopterygii</taxon>
        <taxon>Teleostei</taxon>
        <taxon>Neoteleostei</taxon>
        <taxon>Acanthomorphata</taxon>
        <taxon>Anabantaria</taxon>
        <taxon>Synbranchiformes</taxon>
        <taxon>Mastacembelidae</taxon>
        <taxon>Mastacembelus</taxon>
    </lineage>
</organism>
<proteinExistence type="predicted"/>
<dbReference type="FunCoup" id="A0A3Q3L6W2">
    <property type="interactions" value="1"/>
</dbReference>
<dbReference type="PANTHER" id="PTHR14241">
    <property type="entry name" value="INTERFERON-INDUCED PROTEIN 44"/>
    <property type="match status" value="1"/>
</dbReference>
<keyword evidence="2" id="KW-1185">Reference proteome</keyword>
<dbReference type="CDD" id="cd00882">
    <property type="entry name" value="Ras_like_GTPase"/>
    <property type="match status" value="1"/>
</dbReference>
<reference evidence="1" key="1">
    <citation type="submission" date="2025-08" db="UniProtKB">
        <authorList>
            <consortium name="Ensembl"/>
        </authorList>
    </citation>
    <scope>IDENTIFICATION</scope>
</reference>
<dbReference type="STRING" id="205130.ENSMAMP00000005364"/>
<accession>A0A3Q3L6W2</accession>
<dbReference type="Proteomes" id="UP000261640">
    <property type="component" value="Unplaced"/>
</dbReference>
<dbReference type="RefSeq" id="XP_026163989.1">
    <property type="nucleotide sequence ID" value="XM_026308204.2"/>
</dbReference>
<dbReference type="InParanoid" id="A0A3Q3L6W2"/>
<dbReference type="GeneTree" id="ENSGT00940000160560"/>
<dbReference type="Gene3D" id="3.40.50.300">
    <property type="entry name" value="P-loop containing nucleotide triphosphate hydrolases"/>
    <property type="match status" value="1"/>
</dbReference>
<evidence type="ECO:0000313" key="1">
    <source>
        <dbReference type="Ensembl" id="ENSMAMP00000005364.1"/>
    </source>
</evidence>
<dbReference type="InterPro" id="IPR027417">
    <property type="entry name" value="P-loop_NTPase"/>
</dbReference>
<dbReference type="Ensembl" id="ENSMAMT00000005505.2">
    <property type="protein sequence ID" value="ENSMAMP00000005364.1"/>
    <property type="gene ID" value="ENSMAMG00000003620.2"/>
</dbReference>
<dbReference type="GeneID" id="113131193"/>
<dbReference type="PANTHER" id="PTHR14241:SF1">
    <property type="entry name" value="INTERFERON-INDUCED PROTEIN 44-RELATED"/>
    <property type="match status" value="1"/>
</dbReference>
<protein>
    <submittedName>
        <fullName evidence="1">Interferon-induced protein 44-like</fullName>
    </submittedName>
</protein>
<name>A0A3Q3L6W2_9TELE</name>
<sequence length="293" mass="33250">MSWIKSKVCRPSPLLDEPWRKINWGDNRTDLQYVKDYRPHTEGQQLRILLHGPAGAGKSSFINSVQSVLLGRMYAHALVDNTSGDSFTTKYKTYKIQKGNPETFYPFVFSDIMGLEPTSGVLVSDVILAMQGHVKDGYRFDLESKLSEHDGFYNRSPNLNDQVHVLVCVASACTLAQMPEEVVKKIRNIRKEASDLGIPQVALITKVDLACPEVNKDLKNVYKSKYMKEKMEQFSVNVGIPMNCIFPVKNYHEKTDLDDDMDSLILNAMKYIINWGNDCIDFRSQSEPSGRNV</sequence>
<dbReference type="GO" id="GO:0006955">
    <property type="term" value="P:immune response"/>
    <property type="evidence" value="ECO:0007669"/>
    <property type="project" value="TreeGrafter"/>
</dbReference>
<dbReference type="AlphaFoldDB" id="A0A3Q3L6W2"/>